<dbReference type="AlphaFoldDB" id="A0A9W7A407"/>
<proteinExistence type="predicted"/>
<comment type="caution">
    <text evidence="1">The sequence shown here is derived from an EMBL/GenBank/DDBJ whole genome shotgun (WGS) entry which is preliminary data.</text>
</comment>
<reference evidence="1" key="1">
    <citation type="submission" date="2022-07" db="EMBL/GenBank/DDBJ databases">
        <title>Genome analysis of Parmales, a sister group of diatoms, reveals the evolutionary specialization of diatoms from phago-mixotrophs to photoautotrophs.</title>
        <authorList>
            <person name="Ban H."/>
            <person name="Sato S."/>
            <person name="Yoshikawa S."/>
            <person name="Kazumasa Y."/>
            <person name="Nakamura Y."/>
            <person name="Ichinomiya M."/>
            <person name="Saitoh K."/>
            <person name="Sato N."/>
            <person name="Blanc-Mathieu R."/>
            <person name="Endo H."/>
            <person name="Kuwata A."/>
            <person name="Ogata H."/>
        </authorList>
    </citation>
    <scope>NUCLEOTIDE SEQUENCE</scope>
</reference>
<dbReference type="Proteomes" id="UP001165082">
    <property type="component" value="Unassembled WGS sequence"/>
</dbReference>
<keyword evidence="2" id="KW-1185">Reference proteome</keyword>
<name>A0A9W7A407_9STRA</name>
<organism evidence="1 2">
    <name type="scientific">Triparma retinervis</name>
    <dbReference type="NCBI Taxonomy" id="2557542"/>
    <lineage>
        <taxon>Eukaryota</taxon>
        <taxon>Sar</taxon>
        <taxon>Stramenopiles</taxon>
        <taxon>Ochrophyta</taxon>
        <taxon>Bolidophyceae</taxon>
        <taxon>Parmales</taxon>
        <taxon>Triparmaceae</taxon>
        <taxon>Triparma</taxon>
    </lineage>
</organism>
<evidence type="ECO:0000313" key="2">
    <source>
        <dbReference type="Proteomes" id="UP001165082"/>
    </source>
</evidence>
<accession>A0A9W7A407</accession>
<protein>
    <submittedName>
        <fullName evidence="1">Uncharacterized protein</fullName>
    </submittedName>
</protein>
<dbReference type="EMBL" id="BRXZ01005401">
    <property type="protein sequence ID" value="GMH65451.1"/>
    <property type="molecule type" value="Genomic_DNA"/>
</dbReference>
<evidence type="ECO:0000313" key="1">
    <source>
        <dbReference type="EMBL" id="GMH65451.1"/>
    </source>
</evidence>
<sequence length="96" mass="10689">MFLLVTAPHSGDKDATACMLTVVSGSTIRFYDVKSGRTYGQKDMEGRVEDNKLVLRSQHKLKFCSNVQASFCCCIAFCSFVPREEVSPFIIGGEVW</sequence>
<gene>
    <name evidence="1" type="ORF">TrRE_jg10869</name>
</gene>